<protein>
    <submittedName>
        <fullName evidence="2">Uncharacterized protein</fullName>
    </submittedName>
</protein>
<keyword evidence="1" id="KW-0812">Transmembrane</keyword>
<dbReference type="OrthoDB" id="6496999at2"/>
<keyword evidence="1" id="KW-1133">Transmembrane helix</keyword>
<keyword evidence="1" id="KW-0472">Membrane</keyword>
<gene>
    <name evidence="2" type="ORF">FHU10_4477</name>
</gene>
<evidence type="ECO:0000256" key="1">
    <source>
        <dbReference type="SAM" id="Phobius"/>
    </source>
</evidence>
<accession>A0A542BQ65</accession>
<reference evidence="2" key="1">
    <citation type="submission" date="2019-06" db="EMBL/GenBank/DDBJ databases">
        <authorList>
            <person name="Deangelis K."/>
            <person name="Huntemann M."/>
            <person name="Clum A."/>
            <person name="Pillay M."/>
            <person name="Palaniappan K."/>
            <person name="Varghese N."/>
            <person name="Mikhailova N."/>
            <person name="Stamatis D."/>
            <person name="Reddy T."/>
            <person name="Daum C."/>
            <person name="Shapiro N."/>
            <person name="Ivanova N."/>
            <person name="Kyrpides N."/>
            <person name="Woyke T."/>
        </authorList>
    </citation>
    <scope>NUCLEOTIDE SEQUENCE [LARGE SCALE GENOMIC DNA]</scope>
    <source>
        <strain evidence="2">128R</strain>
    </source>
</reference>
<feature type="transmembrane region" description="Helical" evidence="1">
    <location>
        <begin position="6"/>
        <end position="24"/>
    </location>
</feature>
<dbReference type="AlphaFoldDB" id="A0A542BQ65"/>
<comment type="caution">
    <text evidence="2">The sequence shown here is derived from an EMBL/GenBank/DDBJ whole genome shotgun (WGS) entry which is preliminary data.</text>
</comment>
<sequence length="232" mass="26936">MFSHLVNMPAFAWTTLISFVLYLFRTPLRIRKENHSKLRVLLEAIEQQKSPSLLLLLFRDFMRNNKVSLSELKLLTALEDIPEALERYRFTGGNRSILNVTSSGFYLKARANSGFKRWLLSCWALVKYFFFVLCLVFIPLLVQAKLLDHGVNISLAGIDLAPDAFFPNLESLFFPAILFLMLMFFLLYMTVRQLSQGGNISSEARFYHYYVCKREEQTIRALIAQLRTLAEE</sequence>
<organism evidence="2">
    <name type="scientific">Serratia fonticola</name>
    <dbReference type="NCBI Taxonomy" id="47917"/>
    <lineage>
        <taxon>Bacteria</taxon>
        <taxon>Pseudomonadati</taxon>
        <taxon>Pseudomonadota</taxon>
        <taxon>Gammaproteobacteria</taxon>
        <taxon>Enterobacterales</taxon>
        <taxon>Yersiniaceae</taxon>
        <taxon>Serratia</taxon>
    </lineage>
</organism>
<dbReference type="EMBL" id="VISQ01000001">
    <property type="protein sequence ID" value="TVZ71824.1"/>
    <property type="molecule type" value="Genomic_DNA"/>
</dbReference>
<name>A0A542BQ65_SERFO</name>
<evidence type="ECO:0000313" key="2">
    <source>
        <dbReference type="EMBL" id="TVZ71824.1"/>
    </source>
</evidence>
<feature type="transmembrane region" description="Helical" evidence="1">
    <location>
        <begin position="118"/>
        <end position="142"/>
    </location>
</feature>
<reference evidence="2" key="2">
    <citation type="submission" date="2019-08" db="EMBL/GenBank/DDBJ databases">
        <title>Investigation of anaerobic lignin degradation for improved lignocellulosic biofuels.</title>
        <authorList>
            <person name="Deangelis K.PhD."/>
        </authorList>
    </citation>
    <scope>NUCLEOTIDE SEQUENCE [LARGE SCALE GENOMIC DNA]</scope>
    <source>
        <strain evidence="2">128R</strain>
    </source>
</reference>
<proteinExistence type="predicted"/>
<feature type="transmembrane region" description="Helical" evidence="1">
    <location>
        <begin position="172"/>
        <end position="191"/>
    </location>
</feature>